<name>A0A8I1EBG7_PSEPU</name>
<dbReference type="Proteomes" id="UP000637061">
    <property type="component" value="Unassembled WGS sequence"/>
</dbReference>
<dbReference type="AlphaFoldDB" id="A0A8I1EBG7"/>
<accession>A0A8I1EBG7</accession>
<sequence>MMASKTTPKNALRRRILDSARSRGGPAGNIWYAWSEKCHTSLVLPSDITLIYWVACLEFDPDVETFCLGSVENDYDFSVVRRSQGASKLIISDRNVGKSGSTSVICIPTSEVLSQSALAVRLMKPLAFAAAIAQKECAATSNAVRAFTISHKKGELHDFFDSLPLLDQSEVCGVFVRHVVNGYIRMDLANQPFGNHTPWMCRQPVTNIESGLCHVT</sequence>
<dbReference type="RefSeq" id="WP_198746966.1">
    <property type="nucleotide sequence ID" value="NZ_JAEHTE010000003.1"/>
</dbReference>
<protein>
    <submittedName>
        <fullName evidence="1">Uncharacterized protein</fullName>
    </submittedName>
</protein>
<evidence type="ECO:0000313" key="1">
    <source>
        <dbReference type="EMBL" id="MBI6883440.1"/>
    </source>
</evidence>
<organism evidence="1 2">
    <name type="scientific">Pseudomonas putida</name>
    <name type="common">Arthrobacter siderocapsulatus</name>
    <dbReference type="NCBI Taxonomy" id="303"/>
    <lineage>
        <taxon>Bacteria</taxon>
        <taxon>Pseudomonadati</taxon>
        <taxon>Pseudomonadota</taxon>
        <taxon>Gammaproteobacteria</taxon>
        <taxon>Pseudomonadales</taxon>
        <taxon>Pseudomonadaceae</taxon>
        <taxon>Pseudomonas</taxon>
    </lineage>
</organism>
<comment type="caution">
    <text evidence="1">The sequence shown here is derived from an EMBL/GenBank/DDBJ whole genome shotgun (WGS) entry which is preliminary data.</text>
</comment>
<reference evidence="1" key="1">
    <citation type="submission" date="2020-12" db="EMBL/GenBank/DDBJ databases">
        <title>Enhanced detection system for hospital associated transmission using whole genome sequencing surveillance.</title>
        <authorList>
            <person name="Harrison L.H."/>
            <person name="Van Tyne D."/>
            <person name="Marsh J.W."/>
            <person name="Griffith M.P."/>
            <person name="Snyder D.J."/>
            <person name="Cooper V.S."/>
            <person name="Mustapha M."/>
        </authorList>
    </citation>
    <scope>NUCLEOTIDE SEQUENCE</scope>
    <source>
        <strain evidence="1">PSB00042</strain>
    </source>
</reference>
<gene>
    <name evidence="1" type="ORF">JEU22_05905</name>
</gene>
<proteinExistence type="predicted"/>
<evidence type="ECO:0000313" key="2">
    <source>
        <dbReference type="Proteomes" id="UP000637061"/>
    </source>
</evidence>
<dbReference type="EMBL" id="JAEHTE010000003">
    <property type="protein sequence ID" value="MBI6883440.1"/>
    <property type="molecule type" value="Genomic_DNA"/>
</dbReference>